<comment type="similarity">
    <text evidence="1">Belongs to the PPR family. P subfamily.</text>
</comment>
<keyword evidence="2" id="KW-0677">Repeat</keyword>
<feature type="repeat" description="PPR" evidence="3">
    <location>
        <begin position="873"/>
        <end position="907"/>
    </location>
</feature>
<feature type="compositionally biased region" description="Basic residues" evidence="4">
    <location>
        <begin position="80"/>
        <end position="91"/>
    </location>
</feature>
<feature type="chain" id="PRO_5029560850" evidence="5">
    <location>
        <begin position="17"/>
        <end position="1337"/>
    </location>
</feature>
<feature type="repeat" description="PPR" evidence="3">
    <location>
        <begin position="803"/>
        <end position="837"/>
    </location>
</feature>
<feature type="repeat" description="PPR" evidence="3">
    <location>
        <begin position="908"/>
        <end position="942"/>
    </location>
</feature>
<keyword evidence="9" id="KW-1185">Reference proteome</keyword>
<feature type="repeat" description="PPR" evidence="3">
    <location>
        <begin position="588"/>
        <end position="627"/>
    </location>
</feature>
<feature type="domain" description="Putative plant transposon protein" evidence="7">
    <location>
        <begin position="1103"/>
        <end position="1277"/>
    </location>
</feature>
<feature type="repeat" description="PPR" evidence="3">
    <location>
        <begin position="838"/>
        <end position="872"/>
    </location>
</feature>
<feature type="region of interest" description="Disordered" evidence="4">
    <location>
        <begin position="65"/>
        <end position="115"/>
    </location>
</feature>
<proteinExistence type="inferred from homology"/>
<sequence length="1337" mass="147715">MHVSLSASCFIFVVFLVNDEMGRYGRYRPSRPDFGRVGADFGRIGAELSRVGPRRAESVNATWRDAARRGTDARSAASLPRRRVPPRRTRVRAPGSRVRASQVLKSKGAKSKGSGFAGEVEGCDLGAIRSRSRTAKSKGEIRSRSRRALGSGCDLSGRSLAGRRGAAVTHAELAVEAGLPSGVLNILHGSNEIVNAICDDDVKAISFAGLNVAGNLDIDVGHTIGLLLQIVYQLLIYCSKAGTYVYARASAKGKHIQSNVGAKNHAVVMPDASMDATSNALVAAGFGAAGQKGAHPRPTRRDAATREGRRRPRVRAASCRVPPRGIYRFGPTRADAAQFGADTAEIGADAAEIGPTRPVSAVSACSDLVIMVVWWRILWQVAQVATRDGGGIGGGGSIDCGGDGIGISNGSGNDVKSNGGLFKIIMVGCPRVEPGRFSTQLEPDLQASGGQKSDPKLTAGVDRSSWFWVWVEIGSVRVEIRSSSELQNHRRSCKSSLESANHRRKIENAKTPYQNRNQLLKSMRDHCKSRTIKNLDHALGLFDTMLHMHPLPSIVDFNHMFGSIARMKHYSVVITLIQRMESFGISPDVYTLNVLVNCYCHLNLVNFGNISGVVRLVEEMENKGYQPNAITCGTIINSMCKNGQTGVAIKLLKKLEKGNSELNVVLYSMVINSLCKDRLVTEDLNLLSEMMSKGIQPNIVTYNSLVQGLCNFGRWREAKEVFDVMIQRGIDPNIVTYNSLVQGLCNFGRWREATTLLNEMGQRKVMPNVRTFSILVDTLCKEGMLTEAKEVFDVMIQRGIDPNIVTYNSLVQGLCNFGQWREATTLLNEMGQRKVMPDVQTFSILVDTLCKEGMLIEAKEVFDVMIQKGIDPNIVTYNSFIDGYCLQNKLDEAVKTFNMMVEKGCSPNVVSYNILINGYCKSKKIDEAKRLFHEMSNKGMIPNVVTYNTLIGGLCRVERVQTTLELFNTISLAARLSSIPLSLTQSHFLTHSLTNLNLTHSQSHLRLTTQPLTAGPTLAVVPSSVSVTVHRRSQFVLLGFITMSPFKKSAVKGGSSKGKELVIDVDNLSPRTTLKTHRYWLKKTVDRASLIETKIPKWFATKDWNYLLSNLDDAYENMVKEFYANAIFEGDELKCWVRGKSFKVTLVYLADILRINRPMFPKPPLYDDLNSEEEVLQEALGDNLEFSSNGKSINVASLSPELRLLTTIMFHNLYPLSSTGYMNLGRALFLHDLIIDEEIDVCSHIFHILTKIVERTASRKYLPFCRLILKILKLKGVHPLEDEYPYPQPSQINIHTLNANIGHTRKSTKHESHAPQGSSSSSSHTYDEKLDNIMATL</sequence>
<feature type="region of interest" description="Disordered" evidence="4">
    <location>
        <begin position="1304"/>
        <end position="1325"/>
    </location>
</feature>
<evidence type="ECO:0000259" key="6">
    <source>
        <dbReference type="Pfam" id="PF00171"/>
    </source>
</evidence>
<dbReference type="Pfam" id="PF12854">
    <property type="entry name" value="PPR_1"/>
    <property type="match status" value="2"/>
</dbReference>
<dbReference type="Gene3D" id="3.40.309.10">
    <property type="entry name" value="Aldehyde Dehydrogenase, Chain A, domain 2"/>
    <property type="match status" value="1"/>
</dbReference>
<dbReference type="InParanoid" id="A0A7N2R348"/>
<evidence type="ECO:0000256" key="2">
    <source>
        <dbReference type="ARBA" id="ARBA00022737"/>
    </source>
</evidence>
<dbReference type="InterPro" id="IPR016162">
    <property type="entry name" value="Ald_DH_N"/>
</dbReference>
<dbReference type="PROSITE" id="PS51375">
    <property type="entry name" value="PPR"/>
    <property type="match status" value="10"/>
</dbReference>
<dbReference type="NCBIfam" id="TIGR00756">
    <property type="entry name" value="PPR"/>
    <property type="match status" value="10"/>
</dbReference>
<dbReference type="InterPro" id="IPR046796">
    <property type="entry name" value="Transposase_32_dom"/>
</dbReference>
<dbReference type="InterPro" id="IPR002885">
    <property type="entry name" value="PPR_rpt"/>
</dbReference>
<feature type="repeat" description="PPR" evidence="3">
    <location>
        <begin position="698"/>
        <end position="732"/>
    </location>
</feature>
<dbReference type="SUPFAM" id="SSF48452">
    <property type="entry name" value="TPR-like"/>
    <property type="match status" value="1"/>
</dbReference>
<dbReference type="InterPro" id="IPR016161">
    <property type="entry name" value="Ald_DH/histidinol_DH"/>
</dbReference>
<reference evidence="8 9" key="1">
    <citation type="journal article" date="2016" name="G3 (Bethesda)">
        <title>First Draft Assembly and Annotation of the Genome of a California Endemic Oak Quercus lobata Nee (Fagaceae).</title>
        <authorList>
            <person name="Sork V.L."/>
            <person name="Fitz-Gibbon S.T."/>
            <person name="Puiu D."/>
            <person name="Crepeau M."/>
            <person name="Gugger P.F."/>
            <person name="Sherman R."/>
            <person name="Stevens K."/>
            <person name="Langley C.H."/>
            <person name="Pellegrini M."/>
            <person name="Salzberg S.L."/>
        </authorList>
    </citation>
    <scope>NUCLEOTIDE SEQUENCE [LARGE SCALE GENOMIC DNA]</scope>
    <source>
        <strain evidence="8 9">cv. SW786</strain>
    </source>
</reference>
<feature type="domain" description="Aldehyde dehydrogenase" evidence="6">
    <location>
        <begin position="167"/>
        <end position="214"/>
    </location>
</feature>
<protein>
    <submittedName>
        <fullName evidence="8">Uncharacterized protein</fullName>
    </submittedName>
</protein>
<feature type="region of interest" description="Disordered" evidence="4">
    <location>
        <begin position="289"/>
        <end position="315"/>
    </location>
</feature>
<dbReference type="Pfam" id="PF00171">
    <property type="entry name" value="Aldedh"/>
    <property type="match status" value="2"/>
</dbReference>
<evidence type="ECO:0000313" key="8">
    <source>
        <dbReference type="EnsemblPlants" id="QL04p042212:mrna"/>
    </source>
</evidence>
<accession>A0A7N2R348</accession>
<dbReference type="Pfam" id="PF13812">
    <property type="entry name" value="PPR_3"/>
    <property type="match status" value="1"/>
</dbReference>
<evidence type="ECO:0000256" key="4">
    <source>
        <dbReference type="SAM" id="MobiDB-lite"/>
    </source>
</evidence>
<dbReference type="InterPro" id="IPR015590">
    <property type="entry name" value="Aldehyde_DH_dom"/>
</dbReference>
<feature type="repeat" description="PPR" evidence="3">
    <location>
        <begin position="628"/>
        <end position="662"/>
    </location>
</feature>
<evidence type="ECO:0000256" key="3">
    <source>
        <dbReference type="PROSITE-ProRule" id="PRU00708"/>
    </source>
</evidence>
<dbReference type="EMBL" id="LRBV02000004">
    <property type="status" value="NOT_ANNOTATED_CDS"/>
    <property type="molecule type" value="Genomic_DNA"/>
</dbReference>
<evidence type="ECO:0000256" key="1">
    <source>
        <dbReference type="ARBA" id="ARBA00007626"/>
    </source>
</evidence>
<dbReference type="FunFam" id="1.25.40.10:FF:000294">
    <property type="entry name" value="Pentatricopeptide repeat-containing protein At1g09900"/>
    <property type="match status" value="1"/>
</dbReference>
<feature type="signal peptide" evidence="5">
    <location>
        <begin position="1"/>
        <end position="16"/>
    </location>
</feature>
<reference evidence="8" key="2">
    <citation type="submission" date="2021-01" db="UniProtKB">
        <authorList>
            <consortium name="EnsemblPlants"/>
        </authorList>
    </citation>
    <scope>IDENTIFICATION</scope>
</reference>
<feature type="repeat" description="PPR" evidence="3">
    <location>
        <begin position="733"/>
        <end position="767"/>
    </location>
</feature>
<evidence type="ECO:0000259" key="7">
    <source>
        <dbReference type="Pfam" id="PF20167"/>
    </source>
</evidence>
<dbReference type="EnsemblPlants" id="QL04p042212:mrna">
    <property type="protein sequence ID" value="QL04p042212:mrna"/>
    <property type="gene ID" value="QL04p042212"/>
</dbReference>
<dbReference type="Gramene" id="QL04p042212:mrna">
    <property type="protein sequence ID" value="QL04p042212:mrna"/>
    <property type="gene ID" value="QL04p042212"/>
</dbReference>
<dbReference type="Pfam" id="PF13041">
    <property type="entry name" value="PPR_2"/>
    <property type="match status" value="4"/>
</dbReference>
<dbReference type="SUPFAM" id="SSF53720">
    <property type="entry name" value="ALDH-like"/>
    <property type="match status" value="1"/>
</dbReference>
<dbReference type="Pfam" id="PF20167">
    <property type="entry name" value="Transposase_32"/>
    <property type="match status" value="1"/>
</dbReference>
<dbReference type="InterPro" id="IPR016163">
    <property type="entry name" value="Ald_DH_C"/>
</dbReference>
<dbReference type="PANTHER" id="PTHR45613">
    <property type="entry name" value="PENTATRICOPEPTIDE REPEAT-CONTAINING PROTEIN"/>
    <property type="match status" value="1"/>
</dbReference>
<evidence type="ECO:0000256" key="5">
    <source>
        <dbReference type="SAM" id="SignalP"/>
    </source>
</evidence>
<dbReference type="Gene3D" id="3.40.605.10">
    <property type="entry name" value="Aldehyde Dehydrogenase, Chain A, domain 1"/>
    <property type="match status" value="2"/>
</dbReference>
<feature type="repeat" description="PPR" evidence="3">
    <location>
        <begin position="663"/>
        <end position="697"/>
    </location>
</feature>
<organism evidence="8 9">
    <name type="scientific">Quercus lobata</name>
    <name type="common">Valley oak</name>
    <dbReference type="NCBI Taxonomy" id="97700"/>
    <lineage>
        <taxon>Eukaryota</taxon>
        <taxon>Viridiplantae</taxon>
        <taxon>Streptophyta</taxon>
        <taxon>Embryophyta</taxon>
        <taxon>Tracheophyta</taxon>
        <taxon>Spermatophyta</taxon>
        <taxon>Magnoliopsida</taxon>
        <taxon>eudicotyledons</taxon>
        <taxon>Gunneridae</taxon>
        <taxon>Pentapetalae</taxon>
        <taxon>rosids</taxon>
        <taxon>fabids</taxon>
        <taxon>Fagales</taxon>
        <taxon>Fagaceae</taxon>
        <taxon>Quercus</taxon>
    </lineage>
</organism>
<dbReference type="Proteomes" id="UP000594261">
    <property type="component" value="Chromosome 4"/>
</dbReference>
<dbReference type="Gene3D" id="1.25.40.10">
    <property type="entry name" value="Tetratricopeptide repeat domain"/>
    <property type="match status" value="5"/>
</dbReference>
<feature type="repeat" description="PPR" evidence="3">
    <location>
        <begin position="768"/>
        <end position="802"/>
    </location>
</feature>
<dbReference type="InterPro" id="IPR011990">
    <property type="entry name" value="TPR-like_helical_dom_sf"/>
</dbReference>
<dbReference type="GO" id="GO:0016620">
    <property type="term" value="F:oxidoreductase activity, acting on the aldehyde or oxo group of donors, NAD or NADP as acceptor"/>
    <property type="evidence" value="ECO:0007669"/>
    <property type="project" value="InterPro"/>
</dbReference>
<keyword evidence="5" id="KW-0732">Signal</keyword>
<evidence type="ECO:0000313" key="9">
    <source>
        <dbReference type="Proteomes" id="UP000594261"/>
    </source>
</evidence>
<feature type="domain" description="Aldehyde dehydrogenase" evidence="6">
    <location>
        <begin position="240"/>
        <end position="292"/>
    </location>
</feature>
<dbReference type="PANTHER" id="PTHR45613:SF207">
    <property type="entry name" value="OS08G0300700 PROTEIN"/>
    <property type="match status" value="1"/>
</dbReference>
<name>A0A7N2R348_QUELO</name>